<dbReference type="Gene3D" id="3.10.580.10">
    <property type="entry name" value="CBS-domain"/>
    <property type="match status" value="1"/>
</dbReference>
<dbReference type="PROSITE" id="PS51371">
    <property type="entry name" value="CBS"/>
    <property type="match status" value="2"/>
</dbReference>
<dbReference type="PANTHER" id="PTHR48108">
    <property type="entry name" value="CBS DOMAIN-CONTAINING PROTEIN CBSX2, CHLOROPLASTIC"/>
    <property type="match status" value="1"/>
</dbReference>
<protein>
    <submittedName>
        <fullName evidence="4">CBS domain-containing protein</fullName>
    </submittedName>
</protein>
<dbReference type="SMART" id="SM00116">
    <property type="entry name" value="CBS"/>
    <property type="match status" value="2"/>
</dbReference>
<gene>
    <name evidence="4" type="ORF">F7Q99_34485</name>
</gene>
<dbReference type="InterPro" id="IPR000644">
    <property type="entry name" value="CBS_dom"/>
</dbReference>
<evidence type="ECO:0000256" key="2">
    <source>
        <dbReference type="PROSITE-ProRule" id="PRU00703"/>
    </source>
</evidence>
<dbReference type="Proteomes" id="UP000450000">
    <property type="component" value="Unassembled WGS sequence"/>
</dbReference>
<dbReference type="InterPro" id="IPR046342">
    <property type="entry name" value="CBS_dom_sf"/>
</dbReference>
<evidence type="ECO:0000313" key="5">
    <source>
        <dbReference type="Proteomes" id="UP000450000"/>
    </source>
</evidence>
<dbReference type="SUPFAM" id="SSF54631">
    <property type="entry name" value="CBS-domain pair"/>
    <property type="match status" value="1"/>
</dbReference>
<dbReference type="AlphaFoldDB" id="A0A6N7L329"/>
<keyword evidence="5" id="KW-1185">Reference proteome</keyword>
<comment type="caution">
    <text evidence="4">The sequence shown here is derived from an EMBL/GenBank/DDBJ whole genome shotgun (WGS) entry which is preliminary data.</text>
</comment>
<dbReference type="InterPro" id="IPR051462">
    <property type="entry name" value="CBS_domain-containing"/>
</dbReference>
<sequence>MKAVDMMTAPPVTVGPTATAFEAALRMEQEAIGCVLVTDRDGQLCGILTDRDLTLRGLAHGVDYGRLVADLMTAPVTTVGADDDLDTAYRTFRSAGVRRLPVLDDGRPIGMLTVDDLLRDVVQRLFDLLIPVSRSVLRENVV</sequence>
<dbReference type="Pfam" id="PF00571">
    <property type="entry name" value="CBS"/>
    <property type="match status" value="2"/>
</dbReference>
<dbReference type="OrthoDB" id="9789996at2"/>
<keyword evidence="2" id="KW-0129">CBS domain</keyword>
<dbReference type="EMBL" id="WBOF01000003">
    <property type="protein sequence ID" value="MQS17157.1"/>
    <property type="molecule type" value="Genomic_DNA"/>
</dbReference>
<dbReference type="PANTHER" id="PTHR48108:SF34">
    <property type="entry name" value="CBS DOMAIN-CONTAINING PROTEIN YHCV"/>
    <property type="match status" value="1"/>
</dbReference>
<evidence type="ECO:0000313" key="4">
    <source>
        <dbReference type="EMBL" id="MQS17157.1"/>
    </source>
</evidence>
<organism evidence="4 5">
    <name type="scientific">Streptomyces kaniharaensis</name>
    <dbReference type="NCBI Taxonomy" id="212423"/>
    <lineage>
        <taxon>Bacteria</taxon>
        <taxon>Bacillati</taxon>
        <taxon>Actinomycetota</taxon>
        <taxon>Actinomycetes</taxon>
        <taxon>Kitasatosporales</taxon>
        <taxon>Streptomycetaceae</taxon>
        <taxon>Streptomyces</taxon>
    </lineage>
</organism>
<reference evidence="4 5" key="1">
    <citation type="submission" date="2019-09" db="EMBL/GenBank/DDBJ databases">
        <title>Genome Sequences of Streptomyces kaniharaensis ATCC 21070.</title>
        <authorList>
            <person name="Zhu W."/>
            <person name="De Crecy-Lagard V."/>
            <person name="Richards N.G."/>
        </authorList>
    </citation>
    <scope>NUCLEOTIDE SEQUENCE [LARGE SCALE GENOMIC DNA]</scope>
    <source>
        <strain evidence="4 5">SF-557</strain>
    </source>
</reference>
<feature type="domain" description="CBS" evidence="3">
    <location>
        <begin position="7"/>
        <end position="64"/>
    </location>
</feature>
<feature type="domain" description="CBS" evidence="3">
    <location>
        <begin position="72"/>
        <end position="128"/>
    </location>
</feature>
<evidence type="ECO:0000256" key="1">
    <source>
        <dbReference type="ARBA" id="ARBA00022737"/>
    </source>
</evidence>
<keyword evidence="1" id="KW-0677">Repeat</keyword>
<accession>A0A6N7L329</accession>
<evidence type="ECO:0000259" key="3">
    <source>
        <dbReference type="PROSITE" id="PS51371"/>
    </source>
</evidence>
<name>A0A6N7L329_9ACTN</name>
<proteinExistence type="predicted"/>